<keyword evidence="3" id="KW-1185">Reference proteome</keyword>
<dbReference type="PANTHER" id="PTHR35587:SF3">
    <property type="entry name" value="EXPRESSED PROTEIN"/>
    <property type="match status" value="1"/>
</dbReference>
<feature type="compositionally biased region" description="Polar residues" evidence="1">
    <location>
        <begin position="1"/>
        <end position="10"/>
    </location>
</feature>
<evidence type="ECO:0000313" key="3">
    <source>
        <dbReference type="Proteomes" id="UP001337655"/>
    </source>
</evidence>
<feature type="compositionally biased region" description="Low complexity" evidence="1">
    <location>
        <begin position="11"/>
        <end position="31"/>
    </location>
</feature>
<accession>A0AAV9P199</accession>
<dbReference type="Proteomes" id="UP001337655">
    <property type="component" value="Unassembled WGS sequence"/>
</dbReference>
<proteinExistence type="predicted"/>
<dbReference type="EMBL" id="JAVRRT010000014">
    <property type="protein sequence ID" value="KAK5166130.1"/>
    <property type="molecule type" value="Genomic_DNA"/>
</dbReference>
<evidence type="ECO:0000313" key="2">
    <source>
        <dbReference type="EMBL" id="KAK5166130.1"/>
    </source>
</evidence>
<reference evidence="2 3" key="1">
    <citation type="submission" date="2023-08" db="EMBL/GenBank/DDBJ databases">
        <title>Black Yeasts Isolated from many extreme environments.</title>
        <authorList>
            <person name="Coleine C."/>
            <person name="Stajich J.E."/>
            <person name="Selbmann L."/>
        </authorList>
    </citation>
    <scope>NUCLEOTIDE SEQUENCE [LARGE SCALE GENOMIC DNA]</scope>
    <source>
        <strain evidence="2 3">CCFEE 5935</strain>
    </source>
</reference>
<dbReference type="PANTHER" id="PTHR35587">
    <property type="entry name" value="EXPRESSED PROTEIN"/>
    <property type="match status" value="1"/>
</dbReference>
<sequence>MGLGDNVTNTAAGAAEGAQSKAGQVATTGDSARGGLGGRSGTQTTSTGAPAGVTESGNGDKPSSLKIHIQLDLDVEIHLEARIKGDITIGLL</sequence>
<dbReference type="GeneID" id="89929724"/>
<gene>
    <name evidence="2" type="ORF">LTR77_008391</name>
</gene>
<feature type="region of interest" description="Disordered" evidence="1">
    <location>
        <begin position="1"/>
        <end position="64"/>
    </location>
</feature>
<dbReference type="RefSeq" id="XP_064656083.1">
    <property type="nucleotide sequence ID" value="XM_064805623.1"/>
</dbReference>
<organism evidence="2 3">
    <name type="scientific">Saxophila tyrrhenica</name>
    <dbReference type="NCBI Taxonomy" id="1690608"/>
    <lineage>
        <taxon>Eukaryota</taxon>
        <taxon>Fungi</taxon>
        <taxon>Dikarya</taxon>
        <taxon>Ascomycota</taxon>
        <taxon>Pezizomycotina</taxon>
        <taxon>Dothideomycetes</taxon>
        <taxon>Dothideomycetidae</taxon>
        <taxon>Mycosphaerellales</taxon>
        <taxon>Extremaceae</taxon>
        <taxon>Saxophila</taxon>
    </lineage>
</organism>
<evidence type="ECO:0000256" key="1">
    <source>
        <dbReference type="SAM" id="MobiDB-lite"/>
    </source>
</evidence>
<dbReference type="AlphaFoldDB" id="A0AAV9P199"/>
<protein>
    <submittedName>
        <fullName evidence="2">Uncharacterized protein</fullName>
    </submittedName>
</protein>
<name>A0AAV9P199_9PEZI</name>
<comment type="caution">
    <text evidence="2">The sequence shown here is derived from an EMBL/GenBank/DDBJ whole genome shotgun (WGS) entry which is preliminary data.</text>
</comment>